<feature type="transmembrane region" description="Helical" evidence="1">
    <location>
        <begin position="66"/>
        <end position="83"/>
    </location>
</feature>
<dbReference type="KEGG" id="axx:ERS451415_01554"/>
<gene>
    <name evidence="2" type="ORF">O9570_01660</name>
</gene>
<name>A0A0D6GPZ1_ALCXX</name>
<keyword evidence="1" id="KW-0472">Membrane</keyword>
<accession>A0A0M7CRJ0</accession>
<dbReference type="GeneID" id="75275265"/>
<protein>
    <submittedName>
        <fullName evidence="2">DUF3325 domain-containing protein</fullName>
    </submittedName>
</protein>
<evidence type="ECO:0000313" key="2">
    <source>
        <dbReference type="EMBL" id="MCZ8400128.1"/>
    </source>
</evidence>
<dbReference type="AlphaFoldDB" id="A0A0D6GPZ1"/>
<feature type="transmembrane region" description="Helical" evidence="1">
    <location>
        <begin position="43"/>
        <end position="61"/>
    </location>
</feature>
<organism evidence="2 3">
    <name type="scientific">Alcaligenes xylosoxydans xylosoxydans</name>
    <name type="common">Achromobacter xylosoxidans</name>
    <dbReference type="NCBI Taxonomy" id="85698"/>
    <lineage>
        <taxon>Bacteria</taxon>
        <taxon>Pseudomonadati</taxon>
        <taxon>Pseudomonadota</taxon>
        <taxon>Betaproteobacteria</taxon>
        <taxon>Burkholderiales</taxon>
        <taxon>Alcaligenaceae</taxon>
        <taxon>Achromobacter</taxon>
    </lineage>
</organism>
<accession>A0A0D6GPZ1</accession>
<dbReference type="Pfam" id="PF11804">
    <property type="entry name" value="DUF3325"/>
    <property type="match status" value="1"/>
</dbReference>
<evidence type="ECO:0000313" key="3">
    <source>
        <dbReference type="Proteomes" id="UP001141992"/>
    </source>
</evidence>
<dbReference type="InterPro" id="IPR021762">
    <property type="entry name" value="DUF3325"/>
</dbReference>
<dbReference type="Proteomes" id="UP001141992">
    <property type="component" value="Unassembled WGS sequence"/>
</dbReference>
<dbReference type="RefSeq" id="WP_020924626.1">
    <property type="nucleotide sequence ID" value="NZ_CABIYZ010000001.1"/>
</dbReference>
<keyword evidence="1" id="KW-0812">Transmembrane</keyword>
<dbReference type="EMBL" id="JAPZVI010000001">
    <property type="protein sequence ID" value="MCZ8400128.1"/>
    <property type="molecule type" value="Genomic_DNA"/>
</dbReference>
<evidence type="ECO:0000256" key="1">
    <source>
        <dbReference type="SAM" id="Phobius"/>
    </source>
</evidence>
<sequence>MTLAAFCLAYAGFSALCLGMDRHYEDLFDRALPRRHRVPLRTFGWLALALSLCASAAVWGWSYGTVEWIGILSIAGLLLIWFLTFRPRAALTAGGLCAVAAPLLAVL</sequence>
<comment type="caution">
    <text evidence="2">The sequence shown here is derived from an EMBL/GenBank/DDBJ whole genome shotgun (WGS) entry which is preliminary data.</text>
</comment>
<reference evidence="2" key="1">
    <citation type="submission" date="2022-12" db="EMBL/GenBank/DDBJ databases">
        <authorList>
            <person name="Voronina O.L."/>
            <person name="Kunda M.S."/>
            <person name="Ryzhova N."/>
            <person name="Aksenova E.I."/>
        </authorList>
    </citation>
    <scope>NUCLEOTIDE SEQUENCE</scope>
    <source>
        <strain evidence="2">SCCH136:Ach223948</strain>
    </source>
</reference>
<dbReference type="eggNOG" id="ENOG5033AD4">
    <property type="taxonomic scope" value="Bacteria"/>
</dbReference>
<keyword evidence="1" id="KW-1133">Transmembrane helix</keyword>
<proteinExistence type="predicted"/>